<dbReference type="Proteomes" id="UP001183809">
    <property type="component" value="Unassembled WGS sequence"/>
</dbReference>
<proteinExistence type="predicted"/>
<evidence type="ECO:0000313" key="1">
    <source>
        <dbReference type="EMBL" id="MDT0464934.1"/>
    </source>
</evidence>
<evidence type="ECO:0000313" key="2">
    <source>
        <dbReference type="Proteomes" id="UP001183809"/>
    </source>
</evidence>
<accession>A0ABU2TVI9</accession>
<protein>
    <submittedName>
        <fullName evidence="1">Arylsulfotransferase family protein</fullName>
    </submittedName>
</protein>
<keyword evidence="2" id="KW-1185">Reference proteome</keyword>
<dbReference type="InterPro" id="IPR039535">
    <property type="entry name" value="ASST-like"/>
</dbReference>
<dbReference type="PANTHER" id="PTHR35340:SF6">
    <property type="entry name" value="ASST-DOMAIN-CONTAINING PROTEIN"/>
    <property type="match status" value="1"/>
</dbReference>
<dbReference type="PANTHER" id="PTHR35340">
    <property type="entry name" value="PQQ ENZYME REPEAT PROTEIN-RELATED"/>
    <property type="match status" value="1"/>
</dbReference>
<reference evidence="2" key="1">
    <citation type="submission" date="2023-07" db="EMBL/GenBank/DDBJ databases">
        <title>30 novel species of actinomycetes from the DSMZ collection.</title>
        <authorList>
            <person name="Nouioui I."/>
        </authorList>
    </citation>
    <scope>NUCLEOTIDE SEQUENCE [LARGE SCALE GENOMIC DNA]</scope>
    <source>
        <strain evidence="2">DSM 41699</strain>
    </source>
</reference>
<organism evidence="1 2">
    <name type="scientific">Streptomyces gibsoniae</name>
    <dbReference type="NCBI Taxonomy" id="3075529"/>
    <lineage>
        <taxon>Bacteria</taxon>
        <taxon>Bacillati</taxon>
        <taxon>Actinomycetota</taxon>
        <taxon>Actinomycetes</taxon>
        <taxon>Kitasatosporales</taxon>
        <taxon>Streptomycetaceae</taxon>
        <taxon>Streptomyces</taxon>
    </lineage>
</organism>
<comment type="caution">
    <text evidence="1">The sequence shown here is derived from an EMBL/GenBank/DDBJ whole genome shotgun (WGS) entry which is preliminary data.</text>
</comment>
<dbReference type="RefSeq" id="WP_311696403.1">
    <property type="nucleotide sequence ID" value="NZ_JAVREY010000019.1"/>
</dbReference>
<name>A0ABU2TVI9_9ACTN</name>
<sequence length="559" mass="61033">MFRGVGGGVLRRWGTVATVLATAGMVGLGAEPAAVAARPGSSGRHLQLGAQERPLCATRPFPTTASVPAPITSGSGVWSFVSASALHPMRVTVTANRRGTARGHIFVGPYNLTQPVGQTGALIVDNSGDPLWFRPLRYANLQNADFRVQRYYDRRTGRSQPVLTWWQGSLAIPPWYTNLPGGAPEPGGCYYIYDDHYRLLRTVFARHGFSADEHEFLLTRRGTALFIASKPVPMDLTPYGGPKNGAIEDSEVQEVDLATGRLVFSWDMLQHVNPADSEVPASDASSSGGVWDAFHMNSIDVGPDGHLLISARNMWALYDISRKTGRIGWQLGGRQSDFAFGPNAQFFWQHHARFRPGHRISMFDDGCCNSPNPPEQQSHGLILELDVRTHRAAAVRTYYHAPALYSASQGDTQGLPNTNEFIGWGQESHYSEYAGAGNSEGHGLQSLLYDAQMPGSDISYRAFRHEWIGTPYYPPSAAARALGGHSTVFASWNGSTQTRAWQLLAGRSARSLRVVVRHAGRTGFETAVTTHNPGPYFQVRALDAHGKILGHSSIVRLSE</sequence>
<gene>
    <name evidence="1" type="ORF">RM764_18290</name>
</gene>
<dbReference type="InterPro" id="IPR053143">
    <property type="entry name" value="Arylsulfate_ST"/>
</dbReference>
<dbReference type="Pfam" id="PF14269">
    <property type="entry name" value="Arylsulfotran_2"/>
    <property type="match status" value="1"/>
</dbReference>
<dbReference type="EMBL" id="JAVREY010000019">
    <property type="protein sequence ID" value="MDT0464934.1"/>
    <property type="molecule type" value="Genomic_DNA"/>
</dbReference>